<dbReference type="Pfam" id="PF07714">
    <property type="entry name" value="PK_Tyr_Ser-Thr"/>
    <property type="match status" value="1"/>
</dbReference>
<dbReference type="InterPro" id="IPR001245">
    <property type="entry name" value="Ser-Thr/Tyr_kinase_cat_dom"/>
</dbReference>
<keyword evidence="14" id="KW-1185">Reference proteome</keyword>
<evidence type="ECO:0000256" key="10">
    <source>
        <dbReference type="PROSITE-ProRule" id="PRU10141"/>
    </source>
</evidence>
<dbReference type="Proteomes" id="UP000728032">
    <property type="component" value="Unassembled WGS sequence"/>
</dbReference>
<keyword evidence="7 10" id="KW-0067">ATP-binding</keyword>
<dbReference type="SUPFAM" id="SSF56112">
    <property type="entry name" value="Protein kinase-like (PK-like)"/>
    <property type="match status" value="1"/>
</dbReference>
<organism evidence="13">
    <name type="scientific">Oppiella nova</name>
    <dbReference type="NCBI Taxonomy" id="334625"/>
    <lineage>
        <taxon>Eukaryota</taxon>
        <taxon>Metazoa</taxon>
        <taxon>Ecdysozoa</taxon>
        <taxon>Arthropoda</taxon>
        <taxon>Chelicerata</taxon>
        <taxon>Arachnida</taxon>
        <taxon>Acari</taxon>
        <taxon>Acariformes</taxon>
        <taxon>Sarcoptiformes</taxon>
        <taxon>Oribatida</taxon>
        <taxon>Brachypylina</taxon>
        <taxon>Oppioidea</taxon>
        <taxon>Oppiidae</taxon>
        <taxon>Oppiella</taxon>
    </lineage>
</organism>
<name>A0A7R9MP84_9ACAR</name>
<evidence type="ECO:0000256" key="1">
    <source>
        <dbReference type="ARBA" id="ARBA00008718"/>
    </source>
</evidence>
<dbReference type="EMBL" id="OC945393">
    <property type="protein sequence ID" value="CAD7663052.1"/>
    <property type="molecule type" value="Genomic_DNA"/>
</dbReference>
<evidence type="ECO:0000256" key="2">
    <source>
        <dbReference type="ARBA" id="ARBA00012513"/>
    </source>
</evidence>
<keyword evidence="3 11" id="KW-0723">Serine/threonine-protein kinase</keyword>
<dbReference type="PROSITE" id="PS00107">
    <property type="entry name" value="PROTEIN_KINASE_ATP"/>
    <property type="match status" value="1"/>
</dbReference>
<dbReference type="EC" id="2.7.11.1" evidence="2"/>
<evidence type="ECO:0000259" key="12">
    <source>
        <dbReference type="PROSITE" id="PS50011"/>
    </source>
</evidence>
<dbReference type="GO" id="GO:0004674">
    <property type="term" value="F:protein serine/threonine kinase activity"/>
    <property type="evidence" value="ECO:0007669"/>
    <property type="project" value="UniProtKB-KW"/>
</dbReference>
<evidence type="ECO:0000256" key="5">
    <source>
        <dbReference type="ARBA" id="ARBA00022741"/>
    </source>
</evidence>
<dbReference type="AlphaFoldDB" id="A0A7R9MP84"/>
<dbReference type="InterPro" id="IPR011029">
    <property type="entry name" value="DEATH-like_dom_sf"/>
</dbReference>
<comment type="similarity">
    <text evidence="1">Belongs to the protein kinase superfamily. TKL Ser/Thr protein kinase family. Pelle subfamily.</text>
</comment>
<evidence type="ECO:0000313" key="13">
    <source>
        <dbReference type="EMBL" id="CAD7663052.1"/>
    </source>
</evidence>
<evidence type="ECO:0000256" key="8">
    <source>
        <dbReference type="ARBA" id="ARBA00047899"/>
    </source>
</evidence>
<dbReference type="GO" id="GO:0031349">
    <property type="term" value="P:positive regulation of defense response"/>
    <property type="evidence" value="ECO:0007669"/>
    <property type="project" value="UniProtKB-ARBA"/>
</dbReference>
<dbReference type="Gene3D" id="1.10.533.10">
    <property type="entry name" value="Death Domain, Fas"/>
    <property type="match status" value="1"/>
</dbReference>
<evidence type="ECO:0000256" key="9">
    <source>
        <dbReference type="ARBA" id="ARBA00048679"/>
    </source>
</evidence>
<comment type="catalytic activity">
    <reaction evidence="8">
        <text>L-threonyl-[protein] + ATP = O-phospho-L-threonyl-[protein] + ADP + H(+)</text>
        <dbReference type="Rhea" id="RHEA:46608"/>
        <dbReference type="Rhea" id="RHEA-COMP:11060"/>
        <dbReference type="Rhea" id="RHEA-COMP:11605"/>
        <dbReference type="ChEBI" id="CHEBI:15378"/>
        <dbReference type="ChEBI" id="CHEBI:30013"/>
        <dbReference type="ChEBI" id="CHEBI:30616"/>
        <dbReference type="ChEBI" id="CHEBI:61977"/>
        <dbReference type="ChEBI" id="CHEBI:456216"/>
        <dbReference type="EC" id="2.7.11.1"/>
    </reaction>
</comment>
<dbReference type="GO" id="GO:1902533">
    <property type="term" value="P:positive regulation of intracellular signal transduction"/>
    <property type="evidence" value="ECO:0007669"/>
    <property type="project" value="UniProtKB-ARBA"/>
</dbReference>
<keyword evidence="4" id="KW-0808">Transferase</keyword>
<evidence type="ECO:0000256" key="6">
    <source>
        <dbReference type="ARBA" id="ARBA00022777"/>
    </source>
</evidence>
<dbReference type="FunFam" id="1.10.510.10:FF:000754">
    <property type="entry name" value="Interleukin-1 receptor-associated kinase"/>
    <property type="match status" value="1"/>
</dbReference>
<comment type="catalytic activity">
    <reaction evidence="9">
        <text>L-seryl-[protein] + ATP = O-phospho-L-seryl-[protein] + ADP + H(+)</text>
        <dbReference type="Rhea" id="RHEA:17989"/>
        <dbReference type="Rhea" id="RHEA-COMP:9863"/>
        <dbReference type="Rhea" id="RHEA-COMP:11604"/>
        <dbReference type="ChEBI" id="CHEBI:15378"/>
        <dbReference type="ChEBI" id="CHEBI:29999"/>
        <dbReference type="ChEBI" id="CHEBI:30616"/>
        <dbReference type="ChEBI" id="CHEBI:83421"/>
        <dbReference type="ChEBI" id="CHEBI:456216"/>
        <dbReference type="EC" id="2.7.11.1"/>
    </reaction>
</comment>
<feature type="non-terminal residue" evidence="13">
    <location>
        <position position="412"/>
    </location>
</feature>
<keyword evidence="6" id="KW-0418">Kinase</keyword>
<dbReference type="PROSITE" id="PS50011">
    <property type="entry name" value="PROTEIN_KINASE_DOM"/>
    <property type="match status" value="1"/>
</dbReference>
<dbReference type="OrthoDB" id="4062651at2759"/>
<accession>A0A7R9MP84</accession>
<dbReference type="SUPFAM" id="SSF47986">
    <property type="entry name" value="DEATH domain"/>
    <property type="match status" value="1"/>
</dbReference>
<reference evidence="13" key="1">
    <citation type="submission" date="2020-11" db="EMBL/GenBank/DDBJ databases">
        <authorList>
            <person name="Tran Van P."/>
        </authorList>
    </citation>
    <scope>NUCLEOTIDE SEQUENCE</scope>
</reference>
<dbReference type="GO" id="GO:0006950">
    <property type="term" value="P:response to stress"/>
    <property type="evidence" value="ECO:0007669"/>
    <property type="project" value="UniProtKB-ARBA"/>
</dbReference>
<dbReference type="InterPro" id="IPR008271">
    <property type="entry name" value="Ser/Thr_kinase_AS"/>
</dbReference>
<dbReference type="GO" id="GO:0009893">
    <property type="term" value="P:positive regulation of metabolic process"/>
    <property type="evidence" value="ECO:0007669"/>
    <property type="project" value="UniProtKB-ARBA"/>
</dbReference>
<dbReference type="PANTHER" id="PTHR27001">
    <property type="entry name" value="OS01G0253100 PROTEIN"/>
    <property type="match status" value="1"/>
</dbReference>
<dbReference type="SMART" id="SM00220">
    <property type="entry name" value="S_TKc"/>
    <property type="match status" value="1"/>
</dbReference>
<protein>
    <recommendedName>
        <fullName evidence="2">non-specific serine/threonine protein kinase</fullName>
        <ecNumber evidence="2">2.7.11.1</ecNumber>
    </recommendedName>
</protein>
<dbReference type="PANTHER" id="PTHR27001:SF931">
    <property type="entry name" value="OS11G0664100 PROTEIN"/>
    <property type="match status" value="1"/>
</dbReference>
<keyword evidence="5 10" id="KW-0547">Nucleotide-binding</keyword>
<dbReference type="InterPro" id="IPR011009">
    <property type="entry name" value="Kinase-like_dom_sf"/>
</dbReference>
<evidence type="ECO:0000256" key="3">
    <source>
        <dbReference type="ARBA" id="ARBA00022527"/>
    </source>
</evidence>
<sequence>HLSIKDRIQLSTILDTDHNWKLLAAIIPKPDGMTGPLITSSNVKVLEDLLKIGKSPTQALLDFWGTSGRKRATIEDLIRLLNSCHLYRASLLLCKDILKIESYEHLIDINCDDNESINKMMSDMNLNTKNSDKFNDNKNCFDKEFSDLSTKLCQQWTDNNEDKNRILDPSAPNESLISFKTNETENVIIEGLVQYSYDEIRCATNDFVDHKLGEGAFGTVFRCRLQRDSHYIAVKRLKNDFQKQFLSEIQVMSKFSHQNLLSIRGISCDGPSLLIIYDYMPNGSLQDCLERRPHCMDWSQRLAIAVGTARGIHHLHTFDEKPYVHRDIKSANILIDHNLNARVGDFGLVRAGSTGTSTGAMTTTVVGTTIYMAPEAHRGDISIKLDSFSFGVVLLELLTGLKPYDEDREAKD</sequence>
<proteinExistence type="inferred from homology"/>
<dbReference type="EMBL" id="CAJPVJ010030568">
    <property type="protein sequence ID" value="CAG2180189.1"/>
    <property type="molecule type" value="Genomic_DNA"/>
</dbReference>
<dbReference type="PROSITE" id="PS00108">
    <property type="entry name" value="PROTEIN_KINASE_ST"/>
    <property type="match status" value="1"/>
</dbReference>
<evidence type="ECO:0000256" key="4">
    <source>
        <dbReference type="ARBA" id="ARBA00022679"/>
    </source>
</evidence>
<evidence type="ECO:0000256" key="7">
    <source>
        <dbReference type="ARBA" id="ARBA00022840"/>
    </source>
</evidence>
<evidence type="ECO:0000256" key="11">
    <source>
        <dbReference type="RuleBase" id="RU000304"/>
    </source>
</evidence>
<dbReference type="GO" id="GO:0005886">
    <property type="term" value="C:plasma membrane"/>
    <property type="evidence" value="ECO:0007669"/>
    <property type="project" value="TreeGrafter"/>
</dbReference>
<evidence type="ECO:0000313" key="14">
    <source>
        <dbReference type="Proteomes" id="UP000728032"/>
    </source>
</evidence>
<dbReference type="Gene3D" id="1.10.510.10">
    <property type="entry name" value="Transferase(Phosphotransferase) domain 1"/>
    <property type="match status" value="1"/>
</dbReference>
<dbReference type="InterPro" id="IPR000719">
    <property type="entry name" value="Prot_kinase_dom"/>
</dbReference>
<dbReference type="GO" id="GO:0005524">
    <property type="term" value="F:ATP binding"/>
    <property type="evidence" value="ECO:0007669"/>
    <property type="project" value="UniProtKB-UniRule"/>
</dbReference>
<feature type="domain" description="Protein kinase" evidence="12">
    <location>
        <begin position="206"/>
        <end position="412"/>
    </location>
</feature>
<dbReference type="InterPro" id="IPR017441">
    <property type="entry name" value="Protein_kinase_ATP_BS"/>
</dbReference>
<feature type="binding site" evidence="10">
    <location>
        <position position="235"/>
    </location>
    <ligand>
        <name>ATP</name>
        <dbReference type="ChEBI" id="CHEBI:30616"/>
    </ligand>
</feature>
<feature type="non-terminal residue" evidence="13">
    <location>
        <position position="1"/>
    </location>
</feature>
<gene>
    <name evidence="13" type="ORF">ONB1V03_LOCUS19612</name>
</gene>